<protein>
    <submittedName>
        <fullName evidence="1">Uncharacterized protein</fullName>
    </submittedName>
</protein>
<sequence length="181" mass="19328">MVDGPVAGVRLVEAHLDVAVAVARFTDVIALIGVGLEPVACALDHVQRVPLGDALLDPPRENRGRVDEHVGVEPDGFVCCPQSDVGRLELVLDLCAVVRPAGDAVDLFADDGLEAPVRAGRFSEQIMDATVARNGDGEPFMTVAPATCVEILATRLDVIEVRDDDAALRQRFLRDAQLAQQ</sequence>
<comment type="caution">
    <text evidence="1">The sequence shown here is derived from an EMBL/GenBank/DDBJ whole genome shotgun (WGS) entry which is preliminary data.</text>
</comment>
<organism evidence="1 2">
    <name type="scientific">Lentzea miocenica</name>
    <dbReference type="NCBI Taxonomy" id="3095431"/>
    <lineage>
        <taxon>Bacteria</taxon>
        <taxon>Bacillati</taxon>
        <taxon>Actinomycetota</taxon>
        <taxon>Actinomycetes</taxon>
        <taxon>Pseudonocardiales</taxon>
        <taxon>Pseudonocardiaceae</taxon>
        <taxon>Lentzea</taxon>
    </lineage>
</organism>
<dbReference type="EMBL" id="JAXAVW010000008">
    <property type="protein sequence ID" value="MDX8030984.1"/>
    <property type="molecule type" value="Genomic_DNA"/>
</dbReference>
<gene>
    <name evidence="1" type="ORF">SK803_12215</name>
</gene>
<keyword evidence="2" id="KW-1185">Reference proteome</keyword>
<name>A0ABU4SYU6_9PSEU</name>
<accession>A0ABU4SYU6</accession>
<dbReference type="Proteomes" id="UP001285521">
    <property type="component" value="Unassembled WGS sequence"/>
</dbReference>
<proteinExistence type="predicted"/>
<evidence type="ECO:0000313" key="2">
    <source>
        <dbReference type="Proteomes" id="UP001285521"/>
    </source>
</evidence>
<reference evidence="1 2" key="1">
    <citation type="submission" date="2023-11" db="EMBL/GenBank/DDBJ databases">
        <title>Lentzea sokolovensis, sp. nov., Lentzea kristufkii, sp. nov., and Lentzea miocenensis, sp. nov., rare actinobacteria from Sokolov Coal Basin, Miocene lacustrine sediment, Czech Republic.</title>
        <authorList>
            <person name="Lara A."/>
            <person name="Kotroba L."/>
            <person name="Nouioui I."/>
            <person name="Neumann-Schaal M."/>
            <person name="Mast Y."/>
            <person name="Chronakova A."/>
        </authorList>
    </citation>
    <scope>NUCLEOTIDE SEQUENCE [LARGE SCALE GENOMIC DNA]</scope>
    <source>
        <strain evidence="1 2">BCCO 10_0856</strain>
    </source>
</reference>
<evidence type="ECO:0000313" key="1">
    <source>
        <dbReference type="EMBL" id="MDX8030984.1"/>
    </source>
</evidence>